<feature type="domain" description="HTH-type transcriptional repressor Sco4008 C-terminal" evidence="1">
    <location>
        <begin position="3"/>
        <end position="67"/>
    </location>
</feature>
<gene>
    <name evidence="2" type="ORF">FB388_2234</name>
</gene>
<evidence type="ECO:0000259" key="1">
    <source>
        <dbReference type="Pfam" id="PF17926"/>
    </source>
</evidence>
<evidence type="ECO:0000313" key="2">
    <source>
        <dbReference type="EMBL" id="TQM44851.1"/>
    </source>
</evidence>
<dbReference type="Gene3D" id="1.10.357.10">
    <property type="entry name" value="Tetracycline Repressor, domain 2"/>
    <property type="match status" value="1"/>
</dbReference>
<organism evidence="2 3">
    <name type="scientific">Pseudonocardia cypriaca</name>
    <dbReference type="NCBI Taxonomy" id="882449"/>
    <lineage>
        <taxon>Bacteria</taxon>
        <taxon>Bacillati</taxon>
        <taxon>Actinomycetota</taxon>
        <taxon>Actinomycetes</taxon>
        <taxon>Pseudonocardiales</taxon>
        <taxon>Pseudonocardiaceae</taxon>
        <taxon>Pseudonocardia</taxon>
    </lineage>
</organism>
<evidence type="ECO:0000313" key="3">
    <source>
        <dbReference type="Proteomes" id="UP000319818"/>
    </source>
</evidence>
<dbReference type="Pfam" id="PF17926">
    <property type="entry name" value="TetR_C_21"/>
    <property type="match status" value="1"/>
</dbReference>
<keyword evidence="3" id="KW-1185">Reference proteome</keyword>
<accession>A0A543GFJ8</accession>
<dbReference type="InterPro" id="IPR041467">
    <property type="entry name" value="Sco4008_C"/>
</dbReference>
<comment type="caution">
    <text evidence="2">The sequence shown here is derived from an EMBL/GenBank/DDBJ whole genome shotgun (WGS) entry which is preliminary data.</text>
</comment>
<dbReference type="AlphaFoldDB" id="A0A543GFJ8"/>
<dbReference type="Proteomes" id="UP000319818">
    <property type="component" value="Unassembled WGS sequence"/>
</dbReference>
<protein>
    <recommendedName>
        <fullName evidence="1">HTH-type transcriptional repressor Sco4008 C-terminal domain-containing protein</fullName>
    </recommendedName>
</protein>
<reference evidence="2 3" key="1">
    <citation type="submission" date="2019-06" db="EMBL/GenBank/DDBJ databases">
        <title>Sequencing the genomes of 1000 actinobacteria strains.</title>
        <authorList>
            <person name="Klenk H.-P."/>
        </authorList>
    </citation>
    <scope>NUCLEOTIDE SEQUENCE [LARGE SCALE GENOMIC DNA]</scope>
    <source>
        <strain evidence="2 3">DSM 45511</strain>
    </source>
</reference>
<sequence>MDSTRQKVEAIEKAQRDGLVPTGTRRAELLALVVHLSTLWHSATPDMATITEGLSREQRRHVVTTAVAALPRD</sequence>
<dbReference type="EMBL" id="VFPH01000001">
    <property type="protein sequence ID" value="TQM44851.1"/>
    <property type="molecule type" value="Genomic_DNA"/>
</dbReference>
<name>A0A543GFJ8_9PSEU</name>
<proteinExistence type="predicted"/>